<name>X0VDF2_9ZZZZ</name>
<organism evidence="3">
    <name type="scientific">marine sediment metagenome</name>
    <dbReference type="NCBI Taxonomy" id="412755"/>
    <lineage>
        <taxon>unclassified sequences</taxon>
        <taxon>metagenomes</taxon>
        <taxon>ecological metagenomes</taxon>
    </lineage>
</organism>
<evidence type="ECO:0000256" key="1">
    <source>
        <dbReference type="SAM" id="MobiDB-lite"/>
    </source>
</evidence>
<gene>
    <name evidence="3" type="ORF">S01H1_39116</name>
</gene>
<comment type="caution">
    <text evidence="3">The sequence shown here is derived from an EMBL/GenBank/DDBJ whole genome shotgun (WGS) entry which is preliminary data.</text>
</comment>
<protein>
    <recommendedName>
        <fullName evidence="2">DUF7948 domain-containing protein</fullName>
    </recommendedName>
</protein>
<feature type="region of interest" description="Disordered" evidence="1">
    <location>
        <begin position="77"/>
        <end position="100"/>
    </location>
</feature>
<dbReference type="InterPro" id="IPR057708">
    <property type="entry name" value="DUF7948"/>
</dbReference>
<sequence length="268" mass="30002">ANAGAHPFTLTTSRTTQYESTSLDGDWQVRFSSSSGFTENLGQFGDPSVQFYASGPHGYIAFQDRSVLLNIEEPVSGERTRAGEESNWDEGAPFPPLRSSRGPVTYGSTVRLSFSGADEVTPEGRERLNEYSNYFLGDDPTRWGTRVPSYREVVYADLYQGIDLVYREEGQRIKYEYIVHPGADPSRIITRVEGHDSLQVADGNLVISTKAGEITDSGLDVFYLDGLQEKVPCEFELVNHDTYGFRLSHYDRSRTLVIDPLVYATYFG</sequence>
<dbReference type="Pfam" id="PF25778">
    <property type="entry name" value="DUF7948"/>
    <property type="match status" value="1"/>
</dbReference>
<dbReference type="AlphaFoldDB" id="X0VDF2"/>
<accession>X0VDF2</accession>
<proteinExistence type="predicted"/>
<evidence type="ECO:0000313" key="3">
    <source>
        <dbReference type="EMBL" id="GAG10478.1"/>
    </source>
</evidence>
<dbReference type="EMBL" id="BARS01024662">
    <property type="protein sequence ID" value="GAG10478.1"/>
    <property type="molecule type" value="Genomic_DNA"/>
</dbReference>
<feature type="non-terminal residue" evidence="3">
    <location>
        <position position="268"/>
    </location>
</feature>
<evidence type="ECO:0000259" key="2">
    <source>
        <dbReference type="Pfam" id="PF25778"/>
    </source>
</evidence>
<feature type="domain" description="DUF7948" evidence="2">
    <location>
        <begin position="37"/>
        <end position="260"/>
    </location>
</feature>
<feature type="non-terminal residue" evidence="3">
    <location>
        <position position="1"/>
    </location>
</feature>
<reference evidence="3" key="1">
    <citation type="journal article" date="2014" name="Front. Microbiol.">
        <title>High frequency of phylogenetically diverse reductive dehalogenase-homologous genes in deep subseafloor sedimentary metagenomes.</title>
        <authorList>
            <person name="Kawai M."/>
            <person name="Futagami T."/>
            <person name="Toyoda A."/>
            <person name="Takaki Y."/>
            <person name="Nishi S."/>
            <person name="Hori S."/>
            <person name="Arai W."/>
            <person name="Tsubouchi T."/>
            <person name="Morono Y."/>
            <person name="Uchiyama I."/>
            <person name="Ito T."/>
            <person name="Fujiyama A."/>
            <person name="Inagaki F."/>
            <person name="Takami H."/>
        </authorList>
    </citation>
    <scope>NUCLEOTIDE SEQUENCE</scope>
    <source>
        <strain evidence="3">Expedition CK06-06</strain>
    </source>
</reference>